<organism evidence="2 4">
    <name type="scientific">Natrialba magadii (strain ATCC 43099 / DSM 3394 / CCM 3739 / CIP 104546 / IAM 13178 / JCM 8861 / NBRC 102185 / NCIMB 2190 / MS3)</name>
    <name type="common">Natronobacterium magadii</name>
    <dbReference type="NCBI Taxonomy" id="547559"/>
    <lineage>
        <taxon>Archaea</taxon>
        <taxon>Methanobacteriati</taxon>
        <taxon>Methanobacteriota</taxon>
        <taxon>Stenosarchaea group</taxon>
        <taxon>Halobacteria</taxon>
        <taxon>Halobacteriales</taxon>
        <taxon>Natrialbaceae</taxon>
        <taxon>Natrialba</taxon>
    </lineage>
</organism>
<reference evidence="2 4" key="2">
    <citation type="journal article" date="2012" name="BMC Genomics">
        <title>A comparative genomics perspective on the genetic content of the alkaliphilic haloarchaeon Natrialba magadii ATCC 43099T.</title>
        <authorList>
            <person name="Siddaramappa S."/>
            <person name="Challacombe J.F."/>
            <person name="Decastro R.E."/>
            <person name="Pfeiffer F."/>
            <person name="Sastre D.E."/>
            <person name="Gimenez M.I."/>
            <person name="Paggi R.A."/>
            <person name="Detter J.C."/>
            <person name="Davenport K.W."/>
            <person name="Goodwin L.A."/>
            <person name="Kyrpides N."/>
            <person name="Tapia R."/>
            <person name="Pitluck S."/>
            <person name="Lucas S."/>
            <person name="Woyke T."/>
            <person name="Maupin-Furlow J.A."/>
        </authorList>
    </citation>
    <scope>NUCLEOTIDE SEQUENCE [LARGE SCALE GENOMIC DNA]</scope>
    <source>
        <strain evidence="2">ATCC 43099</strain>
        <strain evidence="4">ATCC 43099 / DSM 3394 / CCM 3739 / CIP 104546 / IAM 13178 / JCM 8861 / NBRC 102185 / NCIMB 2190 / MS3</strain>
    </source>
</reference>
<evidence type="ECO:0000256" key="1">
    <source>
        <dbReference type="SAM" id="MobiDB-lite"/>
    </source>
</evidence>
<dbReference type="PaxDb" id="547559-Nmag_1324"/>
<evidence type="ECO:0000313" key="4">
    <source>
        <dbReference type="Proteomes" id="UP000001879"/>
    </source>
</evidence>
<gene>
    <name evidence="2" type="ordered locus">Nmag_1324</name>
    <name evidence="3" type="ORF">C500_19140</name>
</gene>
<keyword evidence="4" id="KW-1185">Reference proteome</keyword>
<feature type="region of interest" description="Disordered" evidence="1">
    <location>
        <begin position="376"/>
        <end position="468"/>
    </location>
</feature>
<proteinExistence type="predicted"/>
<evidence type="ECO:0000313" key="3">
    <source>
        <dbReference type="EMBL" id="ELY23952.1"/>
    </source>
</evidence>
<evidence type="ECO:0000313" key="2">
    <source>
        <dbReference type="EMBL" id="ADD04903.1"/>
    </source>
</evidence>
<dbReference type="OrthoDB" id="270764at2157"/>
<dbReference type="AlphaFoldDB" id="D3SSV7"/>
<dbReference type="RefSeq" id="WP_004267956.1">
    <property type="nucleotide sequence ID" value="NC_013922.1"/>
</dbReference>
<protein>
    <recommendedName>
        <fullName evidence="6">DUF5305 domain-containing protein</fullName>
    </recommendedName>
</protein>
<name>D3SSV7_NATMM</name>
<dbReference type="Proteomes" id="UP000001879">
    <property type="component" value="Chromosome"/>
</dbReference>
<dbReference type="eggNOG" id="arCOG04474">
    <property type="taxonomic scope" value="Archaea"/>
</dbReference>
<dbReference type="Pfam" id="PF17231">
    <property type="entry name" value="DUF5305"/>
    <property type="match status" value="1"/>
</dbReference>
<reference evidence="2" key="4">
    <citation type="submission" date="2016-09" db="EMBL/GenBank/DDBJ databases">
        <authorList>
            <person name="Pfeiffer F."/>
        </authorList>
    </citation>
    <scope>NUCLEOTIDE SEQUENCE</scope>
    <source>
        <strain evidence="2">ATCC 43099</strain>
    </source>
</reference>
<accession>D3SSV7</accession>
<dbReference type="Proteomes" id="UP000011543">
    <property type="component" value="Unassembled WGS sequence"/>
</dbReference>
<feature type="compositionally biased region" description="Polar residues" evidence="1">
    <location>
        <begin position="438"/>
        <end position="468"/>
    </location>
</feature>
<dbReference type="PATRIC" id="fig|547559.17.peg.3775"/>
<dbReference type="EMBL" id="AOHS01000060">
    <property type="protein sequence ID" value="ELY23952.1"/>
    <property type="molecule type" value="Genomic_DNA"/>
</dbReference>
<dbReference type="InterPro" id="IPR035185">
    <property type="entry name" value="DUF5305"/>
</dbReference>
<dbReference type="HOGENOM" id="CLU_038446_2_0_2"/>
<dbReference type="EMBL" id="CP001932">
    <property type="protein sequence ID" value="ADD04903.1"/>
    <property type="molecule type" value="Genomic_DNA"/>
</dbReference>
<sequence>MSIWEYRVVLYLVAVVLLGIGIWLSYGAYAAPGAETEQQLVTDWTATGEISHTAVVEEATTVHDEGVELTDEPLYYTAVTPTATGAFTAGYDPAPETTATDVDVTVTVDLVYRETTGGGSESGTSETATDDGIYWSEREQLTSVSEADVGPDDDVTASFELNVTDAQLTLESIRDEMGATPGEAELVLVFEREIEGTFDGTPQVVVDHYQVPVAVAADGSTYQFETDAETGAYAERHDEYEPVTVPAEPSTTQAAGGPLLIALGLAGLAGTALASRRLPELTPEDQTRLEYLDARAEFEPMTTRVTLPDEAVTGPTAAVETLATLADLAIDLESPLVFDERTGWYLVRGSDVVYVFEPPRAGVLAVDGERGLDRMQDRGREQTQQVQELGQGQAQVQEEHGSGDRDEDEDGGGNGNEDKDKAEAKAKDTLEWVDETNGRNTMTSGSDSGAETDTESTANDATPSSTTQ</sequence>
<dbReference type="GeneID" id="8824156"/>
<feature type="compositionally biased region" description="Low complexity" evidence="1">
    <location>
        <begin position="382"/>
        <end position="396"/>
    </location>
</feature>
<evidence type="ECO:0000313" key="5">
    <source>
        <dbReference type="Proteomes" id="UP000011543"/>
    </source>
</evidence>
<evidence type="ECO:0008006" key="6">
    <source>
        <dbReference type="Google" id="ProtNLM"/>
    </source>
</evidence>
<feature type="compositionally biased region" description="Basic and acidic residues" evidence="1">
    <location>
        <begin position="416"/>
        <end position="430"/>
    </location>
</feature>
<dbReference type="KEGG" id="nmg:Nmag_1324"/>
<reference evidence="4" key="1">
    <citation type="submission" date="2010-02" db="EMBL/GenBank/DDBJ databases">
        <title>Complete sequence of chromosome of Natrialba magadii ATCC 43099.</title>
        <authorList>
            <consortium name="US DOE Joint Genome Institute"/>
            <person name="Lucas S."/>
            <person name="Copeland A."/>
            <person name="Lapidus A."/>
            <person name="Cheng J.-F."/>
            <person name="Bruce D."/>
            <person name="Goodwin L."/>
            <person name="Pitluck S."/>
            <person name="Davenport K."/>
            <person name="Saunders E."/>
            <person name="Detter J.C."/>
            <person name="Han C."/>
            <person name="Tapia R."/>
            <person name="Land M."/>
            <person name="Hauser L."/>
            <person name="Kyrpides N."/>
            <person name="Mikhailova N."/>
            <person name="De Castro R.E."/>
            <person name="Maupin-Furlow J.A."/>
            <person name="Woyke T."/>
        </authorList>
    </citation>
    <scope>NUCLEOTIDE SEQUENCE [LARGE SCALE GENOMIC DNA]</scope>
    <source>
        <strain evidence="4">ATCC 43099 / DSM 3394 / CCM 3739 / CIP 104546 / IAM 13178 / JCM 8861 / NBRC 102185 / NCIMB 2190 / MS3</strain>
    </source>
</reference>
<dbReference type="STRING" id="547559.Nmag_1324"/>
<reference evidence="3 5" key="3">
    <citation type="journal article" date="2014" name="PLoS Genet.">
        <title>Phylogenetically driven sequencing of extremely halophilic archaea reveals strategies for static and dynamic osmo-response.</title>
        <authorList>
            <person name="Becker E.A."/>
            <person name="Seitzer P.M."/>
            <person name="Tritt A."/>
            <person name="Larsen D."/>
            <person name="Krusor M."/>
            <person name="Yao A.I."/>
            <person name="Wu D."/>
            <person name="Madern D."/>
            <person name="Eisen J.A."/>
            <person name="Darling A.E."/>
            <person name="Facciotti M.T."/>
        </authorList>
    </citation>
    <scope>NUCLEOTIDE SEQUENCE [LARGE SCALE GENOMIC DNA]</scope>
    <source>
        <strain evidence="5">ATCC 43099 / DSM 3394 / CCM 3739 / CIP 104546 / IAM 13178 / JCM 8861 / NBRC 102185 / NCIMB 2190 / MS3</strain>
        <strain evidence="3">MS-3</strain>
    </source>
</reference>